<proteinExistence type="predicted"/>
<dbReference type="Pfam" id="PF07366">
    <property type="entry name" value="SnoaL"/>
    <property type="match status" value="1"/>
</dbReference>
<sequence>MMTTEQSRNLIKEYIQALCQEKSEATIDKYVNDPVLKGHIIIFEAGLPNYQFFPKDIIAEGNKVTVRFMIEAEHKGDLFGVPATERPVNFEGIIIYEVANNKIVNHWMQVDTVALMQQIGAMPVSATAH</sequence>
<dbReference type="EMBL" id="JAUKPO010000012">
    <property type="protein sequence ID" value="MDO1448541.1"/>
    <property type="molecule type" value="Genomic_DNA"/>
</dbReference>
<dbReference type="SUPFAM" id="SSF54427">
    <property type="entry name" value="NTF2-like"/>
    <property type="match status" value="1"/>
</dbReference>
<reference evidence="1" key="1">
    <citation type="submission" date="2023-07" db="EMBL/GenBank/DDBJ databases">
        <title>The genome sequence of Rhodocytophaga aerolata KACC 12507.</title>
        <authorList>
            <person name="Zhang X."/>
        </authorList>
    </citation>
    <scope>NUCLEOTIDE SEQUENCE</scope>
    <source>
        <strain evidence="1">KACC 12507</strain>
    </source>
</reference>
<protein>
    <submittedName>
        <fullName evidence="1">Ester cyclase</fullName>
    </submittedName>
</protein>
<dbReference type="Gene3D" id="3.10.450.50">
    <property type="match status" value="1"/>
</dbReference>
<evidence type="ECO:0000313" key="1">
    <source>
        <dbReference type="EMBL" id="MDO1448541.1"/>
    </source>
</evidence>
<comment type="caution">
    <text evidence="1">The sequence shown here is derived from an EMBL/GenBank/DDBJ whole genome shotgun (WGS) entry which is preliminary data.</text>
</comment>
<dbReference type="RefSeq" id="WP_302039342.1">
    <property type="nucleotide sequence ID" value="NZ_JAUKPO010000012.1"/>
</dbReference>
<dbReference type="PANTHER" id="PTHR38436">
    <property type="entry name" value="POLYKETIDE CYCLASE SNOAL-LIKE DOMAIN"/>
    <property type="match status" value="1"/>
</dbReference>
<evidence type="ECO:0000313" key="2">
    <source>
        <dbReference type="Proteomes" id="UP001168528"/>
    </source>
</evidence>
<name>A0ABT8RA41_9BACT</name>
<dbReference type="InterPro" id="IPR032710">
    <property type="entry name" value="NTF2-like_dom_sf"/>
</dbReference>
<dbReference type="PANTHER" id="PTHR38436:SF1">
    <property type="entry name" value="ESTER CYCLASE"/>
    <property type="match status" value="1"/>
</dbReference>
<keyword evidence="2" id="KW-1185">Reference proteome</keyword>
<accession>A0ABT8RA41</accession>
<gene>
    <name evidence="1" type="ORF">Q0590_19850</name>
</gene>
<dbReference type="Proteomes" id="UP001168528">
    <property type="component" value="Unassembled WGS sequence"/>
</dbReference>
<organism evidence="1 2">
    <name type="scientific">Rhodocytophaga aerolata</name>
    <dbReference type="NCBI Taxonomy" id="455078"/>
    <lineage>
        <taxon>Bacteria</taxon>
        <taxon>Pseudomonadati</taxon>
        <taxon>Bacteroidota</taxon>
        <taxon>Cytophagia</taxon>
        <taxon>Cytophagales</taxon>
        <taxon>Rhodocytophagaceae</taxon>
        <taxon>Rhodocytophaga</taxon>
    </lineage>
</organism>
<dbReference type="InterPro" id="IPR009959">
    <property type="entry name" value="Cyclase_SnoaL-like"/>
</dbReference>